<dbReference type="KEGG" id="rsz:108838893"/>
<evidence type="ECO:0000256" key="1">
    <source>
        <dbReference type="SAM" id="Coils"/>
    </source>
</evidence>
<feature type="transmembrane region" description="Helical" evidence="3">
    <location>
        <begin position="16"/>
        <end position="37"/>
    </location>
</feature>
<keyword evidence="3" id="KW-0812">Transmembrane</keyword>
<evidence type="ECO:0000313" key="4">
    <source>
        <dbReference type="Proteomes" id="UP000504610"/>
    </source>
</evidence>
<reference evidence="5" key="2">
    <citation type="submission" date="2025-08" db="UniProtKB">
        <authorList>
            <consortium name="RefSeq"/>
        </authorList>
    </citation>
    <scope>IDENTIFICATION</scope>
    <source>
        <tissue evidence="5">Leaf</tissue>
    </source>
</reference>
<sequence>MDGSVSREGGGAMKPVILKVGVALVLSATGLILARFVSRKEDNHVPSSASNLESTSSSSRINDGEQEEETEMQEQEIVGLKSRLEELQRKEYEMELRFERYCNMKEREVMLMEQQTMLRLEKTQLDFLRRELSAIEEEHKRGQDLVIVFLKLVGEIQELRTENWFLEEQAKKLRRRGKQLHSVVKEKSRKSIAVEKELLKCVDELEMKNGVVKELEGEVKDLKARVDVLQEKEEVSMKSSEMVSAEDYRKVLKEYEDLKKDYANGVSEVINLRWSNACLRHKVMRNETNYEEVTFSPNRNLQEYLEMEEQADALALTVVAAHEHHEENNHHDDDHEHHEENNHNHHDDDHEHHEENNHHDDDHEHHPETSRRKRLMKKLKRWVEGNEKGRSTKLEERCFGRHSLTVEPEDEQMFHSRRSCSSV</sequence>
<keyword evidence="4" id="KW-1185">Reference proteome</keyword>
<accession>A0A6J0M586</accession>
<keyword evidence="3" id="KW-1133">Transmembrane helix</keyword>
<dbReference type="OrthoDB" id="687739at2759"/>
<evidence type="ECO:0000256" key="3">
    <source>
        <dbReference type="SAM" id="Phobius"/>
    </source>
</evidence>
<name>A0A6J0M586_RAPSA</name>
<gene>
    <name evidence="5" type="primary">LOC108838893</name>
</gene>
<feature type="compositionally biased region" description="Basic and acidic residues" evidence="2">
    <location>
        <begin position="325"/>
        <end position="370"/>
    </location>
</feature>
<keyword evidence="3" id="KW-0472">Membrane</keyword>
<proteinExistence type="predicted"/>
<feature type="compositionally biased region" description="Low complexity" evidence="2">
    <location>
        <begin position="47"/>
        <end position="59"/>
    </location>
</feature>
<dbReference type="Proteomes" id="UP000504610">
    <property type="component" value="Chromosome 6"/>
</dbReference>
<evidence type="ECO:0000313" key="5">
    <source>
        <dbReference type="RefSeq" id="XP_018467259.2"/>
    </source>
</evidence>
<keyword evidence="1" id="KW-0175">Coiled coil</keyword>
<feature type="region of interest" description="Disordered" evidence="2">
    <location>
        <begin position="43"/>
        <end position="75"/>
    </location>
</feature>
<feature type="compositionally biased region" description="Acidic residues" evidence="2">
    <location>
        <begin position="64"/>
        <end position="74"/>
    </location>
</feature>
<protein>
    <submittedName>
        <fullName evidence="5">Protein CHUP1, chloroplastic</fullName>
    </submittedName>
</protein>
<feature type="coiled-coil region" evidence="1">
    <location>
        <begin position="118"/>
        <end position="176"/>
    </location>
</feature>
<dbReference type="AlphaFoldDB" id="A0A6J0M586"/>
<dbReference type="GeneID" id="108838893"/>
<evidence type="ECO:0000256" key="2">
    <source>
        <dbReference type="SAM" id="MobiDB-lite"/>
    </source>
</evidence>
<feature type="coiled-coil region" evidence="1">
    <location>
        <begin position="205"/>
        <end position="232"/>
    </location>
</feature>
<reference evidence="4" key="1">
    <citation type="journal article" date="2019" name="Database">
        <title>The radish genome database (RadishGD): an integrated information resource for radish genomics.</title>
        <authorList>
            <person name="Yu H.J."/>
            <person name="Baek S."/>
            <person name="Lee Y.J."/>
            <person name="Cho A."/>
            <person name="Mun J.H."/>
        </authorList>
    </citation>
    <scope>NUCLEOTIDE SEQUENCE [LARGE SCALE GENOMIC DNA]</scope>
    <source>
        <strain evidence="4">cv. WK10039</strain>
    </source>
</reference>
<feature type="region of interest" description="Disordered" evidence="2">
    <location>
        <begin position="325"/>
        <end position="375"/>
    </location>
</feature>
<dbReference type="RefSeq" id="XP_018467259.2">
    <property type="nucleotide sequence ID" value="XM_018611757.2"/>
</dbReference>
<organism evidence="4 5">
    <name type="scientific">Raphanus sativus</name>
    <name type="common">Radish</name>
    <name type="synonym">Raphanus raphanistrum var. sativus</name>
    <dbReference type="NCBI Taxonomy" id="3726"/>
    <lineage>
        <taxon>Eukaryota</taxon>
        <taxon>Viridiplantae</taxon>
        <taxon>Streptophyta</taxon>
        <taxon>Embryophyta</taxon>
        <taxon>Tracheophyta</taxon>
        <taxon>Spermatophyta</taxon>
        <taxon>Magnoliopsida</taxon>
        <taxon>eudicotyledons</taxon>
        <taxon>Gunneridae</taxon>
        <taxon>Pentapetalae</taxon>
        <taxon>rosids</taxon>
        <taxon>malvids</taxon>
        <taxon>Brassicales</taxon>
        <taxon>Brassicaceae</taxon>
        <taxon>Brassiceae</taxon>
        <taxon>Raphanus</taxon>
    </lineage>
</organism>